<dbReference type="InterPro" id="IPR012854">
    <property type="entry name" value="Cu_amine_oxidase-like_N"/>
</dbReference>
<dbReference type="GO" id="GO:0030288">
    <property type="term" value="C:outer membrane-bounded periplasmic space"/>
    <property type="evidence" value="ECO:0007669"/>
    <property type="project" value="TreeGrafter"/>
</dbReference>
<keyword evidence="6" id="KW-1185">Reference proteome</keyword>
<accession>A0A1M7AIC8</accession>
<dbReference type="Gene3D" id="3.30.457.10">
    <property type="entry name" value="Copper amine oxidase-like, N-terminal domain"/>
    <property type="match status" value="1"/>
</dbReference>
<dbReference type="Proteomes" id="UP000183975">
    <property type="component" value="Unassembled WGS sequence"/>
</dbReference>
<evidence type="ECO:0000256" key="1">
    <source>
        <dbReference type="ARBA" id="ARBA00022801"/>
    </source>
</evidence>
<dbReference type="Gene3D" id="2.60.40.3500">
    <property type="match status" value="1"/>
</dbReference>
<organism evidence="5 6">
    <name type="scientific">Anaerotignum lactatifermentans DSM 14214</name>
    <dbReference type="NCBI Taxonomy" id="1121323"/>
    <lineage>
        <taxon>Bacteria</taxon>
        <taxon>Bacillati</taxon>
        <taxon>Bacillota</taxon>
        <taxon>Clostridia</taxon>
        <taxon>Lachnospirales</taxon>
        <taxon>Anaerotignaceae</taxon>
        <taxon>Anaerotignum</taxon>
    </lineage>
</organism>
<dbReference type="InterPro" id="IPR050695">
    <property type="entry name" value="N-acetylmuramoyl_amidase_3"/>
</dbReference>
<dbReference type="AlphaFoldDB" id="A0A1M7AIC8"/>
<proteinExistence type="predicted"/>
<feature type="domain" description="MurNAc-LAA" evidence="4">
    <location>
        <begin position="553"/>
        <end position="668"/>
    </location>
</feature>
<dbReference type="Gene3D" id="3.40.630.40">
    <property type="entry name" value="Zn-dependent exopeptidases"/>
    <property type="match status" value="1"/>
</dbReference>
<dbReference type="InterPro" id="IPR002508">
    <property type="entry name" value="MurNAc-LAA_cat"/>
</dbReference>
<name>A0A1M7AIC8_9FIRM</name>
<evidence type="ECO:0000313" key="6">
    <source>
        <dbReference type="Proteomes" id="UP000183975"/>
    </source>
</evidence>
<evidence type="ECO:0000259" key="4">
    <source>
        <dbReference type="SMART" id="SM00646"/>
    </source>
</evidence>
<reference evidence="5 6" key="1">
    <citation type="submission" date="2016-11" db="EMBL/GenBank/DDBJ databases">
        <authorList>
            <person name="Jaros S."/>
            <person name="Januszkiewicz K."/>
            <person name="Wedrychowicz H."/>
        </authorList>
    </citation>
    <scope>NUCLEOTIDE SEQUENCE [LARGE SCALE GENOMIC DNA]</scope>
    <source>
        <strain evidence="5 6">DSM 14214</strain>
    </source>
</reference>
<keyword evidence="3" id="KW-0732">Signal</keyword>
<dbReference type="CDD" id="cd02696">
    <property type="entry name" value="MurNAc-LAA"/>
    <property type="match status" value="1"/>
</dbReference>
<dbReference type="PANTHER" id="PTHR30404:SF0">
    <property type="entry name" value="N-ACETYLMURAMOYL-L-ALANINE AMIDASE AMIC"/>
    <property type="match status" value="1"/>
</dbReference>
<sequence length="676" mass="74192">MNWKKLLLTTLALGLLGATTVYGEQVKMDLFYNGKHHAYAAKEVKIEIDGKAMVPKDMPAVIIDGRTMLPMRQIAQELGCEVNWNEAAKQIYVMRGSDIIVFTVDSKTGYENGKEFTMDVPATIVNDRTMLPVRALADALHLNIKWDDPNRIVSIQSGDTVVKDEPKAPESGQTTTGTLTGIQMPSAKDADQTFTIQADGPMGRYEKTFVDDQKIVLDFYGAKSSLPGEITKTNSDIVTGIRTATHENNGDSFTRVVFDLSGKKDYEVTQSADKKNITISFGKTTVDKISAVHSQNKDIITIGGTGSFGASVAMTADPQKIVVTIPNCQSNLNDKINTADLQYVLDGKVDTSKGNTVELVLAVEDLVQYSYREETQNLILEIYPTTLKNMRYDKNANVLYLDKKDKIDTGSVKFEDHYLDGYFDVTLPGDYESDYGYGTYDVKGTVVENIEVSTKGGNTTFRFKQKRISAYEVTDEGDSYAIRVKNPKEVYDKVLLLDAGHGGKDPGTSGNGMQEKNLNLTIAQKIAQKLQGSGIKVYMTRDSDVYPENSTRAKTANDIADLMVSIHMNSGPETANGTETLYQVHANDNGARLTSKQLAEILQGKVVSATGNTNRGAKLWTDVLILNRTTVPSVIVEVIFITNTGDALKISNPAYQDQVAQAIADGIQEAVKYPLR</sequence>
<dbReference type="Pfam" id="PF01520">
    <property type="entry name" value="Amidase_3"/>
    <property type="match status" value="1"/>
</dbReference>
<dbReference type="OrthoDB" id="9806267at2"/>
<feature type="region of interest" description="Disordered" evidence="2">
    <location>
        <begin position="160"/>
        <end position="183"/>
    </location>
</feature>
<dbReference type="InterPro" id="IPR036582">
    <property type="entry name" value="Mao_N_sf"/>
</dbReference>
<dbReference type="Pfam" id="PF11741">
    <property type="entry name" value="AMIN"/>
    <property type="match status" value="1"/>
</dbReference>
<dbReference type="SUPFAM" id="SSF55383">
    <property type="entry name" value="Copper amine oxidase, domain N"/>
    <property type="match status" value="1"/>
</dbReference>
<dbReference type="SUPFAM" id="SSF53187">
    <property type="entry name" value="Zn-dependent exopeptidases"/>
    <property type="match status" value="1"/>
</dbReference>
<dbReference type="EMBL" id="FRAH01000108">
    <property type="protein sequence ID" value="SHL42500.1"/>
    <property type="molecule type" value="Genomic_DNA"/>
</dbReference>
<dbReference type="SMART" id="SM00646">
    <property type="entry name" value="Ami_3"/>
    <property type="match status" value="1"/>
</dbReference>
<protein>
    <submittedName>
        <fullName evidence="5">N-acetylmuramoyl-L-alanine amidase</fullName>
    </submittedName>
</protein>
<dbReference type="Pfam" id="PF07833">
    <property type="entry name" value="Cu_amine_oxidN1"/>
    <property type="match status" value="1"/>
</dbReference>
<keyword evidence="1" id="KW-0378">Hydrolase</keyword>
<dbReference type="GO" id="GO:0008745">
    <property type="term" value="F:N-acetylmuramoyl-L-alanine amidase activity"/>
    <property type="evidence" value="ECO:0007669"/>
    <property type="project" value="InterPro"/>
</dbReference>
<feature type="chain" id="PRO_5038859521" evidence="3">
    <location>
        <begin position="24"/>
        <end position="676"/>
    </location>
</feature>
<dbReference type="RefSeq" id="WP_072853751.1">
    <property type="nucleotide sequence ID" value="NZ_FRAH01000108.1"/>
</dbReference>
<evidence type="ECO:0000313" key="5">
    <source>
        <dbReference type="EMBL" id="SHL42500.1"/>
    </source>
</evidence>
<dbReference type="InterPro" id="IPR021731">
    <property type="entry name" value="AMIN_dom"/>
</dbReference>
<feature type="signal peptide" evidence="3">
    <location>
        <begin position="1"/>
        <end position="23"/>
    </location>
</feature>
<evidence type="ECO:0000256" key="3">
    <source>
        <dbReference type="SAM" id="SignalP"/>
    </source>
</evidence>
<gene>
    <name evidence="5" type="ORF">SAMN02745138_03414</name>
</gene>
<feature type="compositionally biased region" description="Low complexity" evidence="2">
    <location>
        <begin position="172"/>
        <end position="181"/>
    </location>
</feature>
<evidence type="ECO:0000256" key="2">
    <source>
        <dbReference type="SAM" id="MobiDB-lite"/>
    </source>
</evidence>
<dbReference type="PANTHER" id="PTHR30404">
    <property type="entry name" value="N-ACETYLMURAMOYL-L-ALANINE AMIDASE"/>
    <property type="match status" value="1"/>
</dbReference>
<dbReference type="GO" id="GO:0009253">
    <property type="term" value="P:peptidoglycan catabolic process"/>
    <property type="evidence" value="ECO:0007669"/>
    <property type="project" value="InterPro"/>
</dbReference>